<proteinExistence type="predicted"/>
<reference evidence="2" key="2">
    <citation type="journal article" date="2022" name="Microbiol. Resour. Announc.">
        <title>Metagenome Sequencing to Explore Phylogenomics of Terrestrial Cyanobacteria.</title>
        <authorList>
            <person name="Ward R.D."/>
            <person name="Stajich J.E."/>
            <person name="Johansen J.R."/>
            <person name="Huntemann M."/>
            <person name="Clum A."/>
            <person name="Foster B."/>
            <person name="Foster B."/>
            <person name="Roux S."/>
            <person name="Palaniappan K."/>
            <person name="Varghese N."/>
            <person name="Mukherjee S."/>
            <person name="Reddy T.B.K."/>
            <person name="Daum C."/>
            <person name="Copeland A."/>
            <person name="Chen I.A."/>
            <person name="Ivanova N.N."/>
            <person name="Kyrpides N.C."/>
            <person name="Shapiro N."/>
            <person name="Eloe-Fadrosh E.A."/>
            <person name="Pietrasiak N."/>
        </authorList>
    </citation>
    <scope>NUCLEOTIDE SEQUENCE</scope>
    <source>
        <strain evidence="2">JT2-VF2</strain>
    </source>
</reference>
<protein>
    <recommendedName>
        <fullName evidence="1">Allene oxide cyclase barrel-like domain-containing protein</fullName>
    </recommendedName>
</protein>
<sequence length="120" mass="12664">MKYTDGGEPGRGVGDVINVTSNLFLEGTNTLIGTKQSEFTAIRQLGNGEIIAEGKEIIHLPDGDIYTLGQFSQTANEAGATNRLKIVGGTEAYSKANGFEYFTQAGNAGTGLYNTSLVIL</sequence>
<evidence type="ECO:0000313" key="3">
    <source>
        <dbReference type="Proteomes" id="UP000715781"/>
    </source>
</evidence>
<dbReference type="Pfam" id="PF18678">
    <property type="entry name" value="AOC_like"/>
    <property type="match status" value="1"/>
</dbReference>
<accession>A0A951PW50</accession>
<dbReference type="InterPro" id="IPR041013">
    <property type="entry name" value="AOC-like"/>
</dbReference>
<reference evidence="2" key="1">
    <citation type="submission" date="2021-05" db="EMBL/GenBank/DDBJ databases">
        <authorList>
            <person name="Pietrasiak N."/>
            <person name="Ward R."/>
            <person name="Stajich J.E."/>
            <person name="Kurbessoian T."/>
        </authorList>
    </citation>
    <scope>NUCLEOTIDE SEQUENCE</scope>
    <source>
        <strain evidence="2">JT2-VF2</strain>
    </source>
</reference>
<organism evidence="2 3">
    <name type="scientific">Mojavia pulchra JT2-VF2</name>
    <dbReference type="NCBI Taxonomy" id="287848"/>
    <lineage>
        <taxon>Bacteria</taxon>
        <taxon>Bacillati</taxon>
        <taxon>Cyanobacteriota</taxon>
        <taxon>Cyanophyceae</taxon>
        <taxon>Nostocales</taxon>
        <taxon>Nostocaceae</taxon>
    </lineage>
</organism>
<dbReference type="InterPro" id="IPR044859">
    <property type="entry name" value="Allene_oxi_cyc_Dirigent"/>
</dbReference>
<dbReference type="Gene3D" id="2.40.480.10">
    <property type="entry name" value="Allene oxide cyclase-like"/>
    <property type="match status" value="1"/>
</dbReference>
<feature type="domain" description="Allene oxide cyclase barrel-like" evidence="1">
    <location>
        <begin position="5"/>
        <end position="105"/>
    </location>
</feature>
<dbReference type="AlphaFoldDB" id="A0A951PW50"/>
<dbReference type="GO" id="GO:0016853">
    <property type="term" value="F:isomerase activity"/>
    <property type="evidence" value="ECO:0007669"/>
    <property type="project" value="InterPro"/>
</dbReference>
<gene>
    <name evidence="2" type="ORF">KME32_07120</name>
</gene>
<evidence type="ECO:0000259" key="1">
    <source>
        <dbReference type="Pfam" id="PF18678"/>
    </source>
</evidence>
<evidence type="ECO:0000313" key="2">
    <source>
        <dbReference type="EMBL" id="MBW4560921.1"/>
    </source>
</evidence>
<dbReference type="Proteomes" id="UP000715781">
    <property type="component" value="Unassembled WGS sequence"/>
</dbReference>
<comment type="caution">
    <text evidence="2">The sequence shown here is derived from an EMBL/GenBank/DDBJ whole genome shotgun (WGS) entry which is preliminary data.</text>
</comment>
<dbReference type="GO" id="GO:0017000">
    <property type="term" value="P:antibiotic biosynthetic process"/>
    <property type="evidence" value="ECO:0007669"/>
    <property type="project" value="InterPro"/>
</dbReference>
<dbReference type="EMBL" id="JAHHHN010000003">
    <property type="protein sequence ID" value="MBW4560921.1"/>
    <property type="molecule type" value="Genomic_DNA"/>
</dbReference>
<name>A0A951PW50_9NOST</name>